<feature type="non-terminal residue" evidence="1">
    <location>
        <position position="137"/>
    </location>
</feature>
<accession>A0A225UCF8</accession>
<dbReference type="AlphaFoldDB" id="A0A225UCF8"/>
<dbReference type="OrthoDB" id="7790430at2759"/>
<dbReference type="PANTHER" id="PTHR11439:SF440">
    <property type="entry name" value="INTEGRASE CATALYTIC DOMAIN-CONTAINING PROTEIN"/>
    <property type="match status" value="1"/>
</dbReference>
<evidence type="ECO:0000313" key="2">
    <source>
        <dbReference type="Proteomes" id="UP000198211"/>
    </source>
</evidence>
<gene>
    <name evidence="1" type="ORF">PHMEG_00040739</name>
</gene>
<proteinExistence type="predicted"/>
<protein>
    <submittedName>
        <fullName evidence="1">Yokozuna</fullName>
    </submittedName>
</protein>
<comment type="caution">
    <text evidence="1">The sequence shown here is derived from an EMBL/GenBank/DDBJ whole genome shotgun (WGS) entry which is preliminary data.</text>
</comment>
<name>A0A225UCF8_9STRA</name>
<keyword evidence="2" id="KW-1185">Reference proteome</keyword>
<dbReference type="EMBL" id="NBNE01021562">
    <property type="protein sequence ID" value="OWY90907.1"/>
    <property type="molecule type" value="Genomic_DNA"/>
</dbReference>
<organism evidence="1 2">
    <name type="scientific">Phytophthora megakarya</name>
    <dbReference type="NCBI Taxonomy" id="4795"/>
    <lineage>
        <taxon>Eukaryota</taxon>
        <taxon>Sar</taxon>
        <taxon>Stramenopiles</taxon>
        <taxon>Oomycota</taxon>
        <taxon>Peronosporomycetes</taxon>
        <taxon>Peronosporales</taxon>
        <taxon>Peronosporaceae</taxon>
        <taxon>Phytophthora</taxon>
    </lineage>
</organism>
<sequence>MEDAHGVRAMIGEECNDKPAFQEELLPAVDKTGDLPSDLHSASLVGGVLLLARCTRPDIAFSVHKATRQTHQRRLGDWKLCKRVLHFLSDSKNVKLCIKDCESSTASHLEGFSDADFAADKTDRKSVRGGSLSVQKA</sequence>
<reference evidence="2" key="1">
    <citation type="submission" date="2017-03" db="EMBL/GenBank/DDBJ databases">
        <title>Phytopthora megakarya and P. palmivora, two closely related causual agents of cacao black pod achieved similar genome size and gene model numbers by different mechanisms.</title>
        <authorList>
            <person name="Ali S."/>
            <person name="Shao J."/>
            <person name="Larry D.J."/>
            <person name="Kronmiller B."/>
            <person name="Shen D."/>
            <person name="Strem M.D."/>
            <person name="Melnick R.L."/>
            <person name="Guiltinan M.J."/>
            <person name="Tyler B.M."/>
            <person name="Meinhardt L.W."/>
            <person name="Bailey B.A."/>
        </authorList>
    </citation>
    <scope>NUCLEOTIDE SEQUENCE [LARGE SCALE GENOMIC DNA]</scope>
    <source>
        <strain evidence="2">zdho120</strain>
    </source>
</reference>
<evidence type="ECO:0000313" key="1">
    <source>
        <dbReference type="EMBL" id="OWY90907.1"/>
    </source>
</evidence>
<dbReference type="PANTHER" id="PTHR11439">
    <property type="entry name" value="GAG-POL-RELATED RETROTRANSPOSON"/>
    <property type="match status" value="1"/>
</dbReference>
<dbReference type="Proteomes" id="UP000198211">
    <property type="component" value="Unassembled WGS sequence"/>
</dbReference>